<evidence type="ECO:0000313" key="1">
    <source>
        <dbReference type="EMBL" id="MFD1806167.1"/>
    </source>
</evidence>
<organism evidence="1 2">
    <name type="scientific">Pasteurella oralis</name>
    <dbReference type="NCBI Taxonomy" id="1071947"/>
    <lineage>
        <taxon>Bacteria</taxon>
        <taxon>Pseudomonadati</taxon>
        <taxon>Pseudomonadota</taxon>
        <taxon>Gammaproteobacteria</taxon>
        <taxon>Pasteurellales</taxon>
        <taxon>Pasteurellaceae</taxon>
        <taxon>Pasteurella</taxon>
    </lineage>
</organism>
<comment type="caution">
    <text evidence="1">The sequence shown here is derived from an EMBL/GenBank/DDBJ whole genome shotgun (WGS) entry which is preliminary data.</text>
</comment>
<keyword evidence="2" id="KW-1185">Reference proteome</keyword>
<sequence length="158" mass="18445">MTETVTITKAEYEMLLANTKRMNFLERYRPSMTKDREEEGVEFSVDTHGIIDTLRYGSVTECIDGAINDMRELQTVFWVGKETEIYAARSLEELVLEKWFTEVEMDEYKREGTWGVVTDLDEELNVFNEETGLKEKTTIKKLLEDCVNFPDQLLASYN</sequence>
<protein>
    <submittedName>
        <fullName evidence="1">Uncharacterized protein</fullName>
    </submittedName>
</protein>
<evidence type="ECO:0000313" key="2">
    <source>
        <dbReference type="Proteomes" id="UP001597420"/>
    </source>
</evidence>
<dbReference type="Proteomes" id="UP001597420">
    <property type="component" value="Unassembled WGS sequence"/>
</dbReference>
<dbReference type="EMBL" id="JBHUFP010000009">
    <property type="protein sequence ID" value="MFD1806167.1"/>
    <property type="molecule type" value="Genomic_DNA"/>
</dbReference>
<proteinExistence type="predicted"/>
<name>A0ABW4NU56_9PAST</name>
<accession>A0ABW4NU56</accession>
<dbReference type="RefSeq" id="WP_379097915.1">
    <property type="nucleotide sequence ID" value="NZ_JBHUFP010000009.1"/>
</dbReference>
<gene>
    <name evidence="1" type="ORF">ACFSAV_07275</name>
</gene>
<reference evidence="2" key="1">
    <citation type="journal article" date="2019" name="Int. J. Syst. Evol. Microbiol.">
        <title>The Global Catalogue of Microorganisms (GCM) 10K type strain sequencing project: providing services to taxonomists for standard genome sequencing and annotation.</title>
        <authorList>
            <consortium name="The Broad Institute Genomics Platform"/>
            <consortium name="The Broad Institute Genome Sequencing Center for Infectious Disease"/>
            <person name="Wu L."/>
            <person name="Ma J."/>
        </authorList>
    </citation>
    <scope>NUCLEOTIDE SEQUENCE [LARGE SCALE GENOMIC DNA]</scope>
    <source>
        <strain evidence="2">CCM 7950</strain>
    </source>
</reference>